<evidence type="ECO:0000256" key="1">
    <source>
        <dbReference type="SAM" id="SignalP"/>
    </source>
</evidence>
<feature type="domain" description="Ice-binding protein C-terminal" evidence="2">
    <location>
        <begin position="183"/>
        <end position="205"/>
    </location>
</feature>
<dbReference type="Gene3D" id="2.60.120.260">
    <property type="entry name" value="Galactose-binding domain-like"/>
    <property type="match status" value="1"/>
</dbReference>
<feature type="chain" id="PRO_5047157288" evidence="1">
    <location>
        <begin position="26"/>
        <end position="207"/>
    </location>
</feature>
<reference evidence="3 4" key="1">
    <citation type="submission" date="2022-07" db="EMBL/GenBank/DDBJ databases">
        <title>A copper resistant bacterium isolated from sediment samples of deep sea hydrothermal areas.</title>
        <authorList>
            <person name="Zeng X."/>
        </authorList>
    </citation>
    <scope>NUCLEOTIDE SEQUENCE [LARGE SCALE GENOMIC DNA]</scope>
    <source>
        <strain evidence="4">CuT 6</strain>
    </source>
</reference>
<evidence type="ECO:0000313" key="3">
    <source>
        <dbReference type="EMBL" id="WZF90133.1"/>
    </source>
</evidence>
<dbReference type="RefSeq" id="WP_117618040.1">
    <property type="nucleotide sequence ID" value="NZ_CP101118.1"/>
</dbReference>
<feature type="signal peptide" evidence="1">
    <location>
        <begin position="1"/>
        <end position="25"/>
    </location>
</feature>
<keyword evidence="1" id="KW-0732">Signal</keyword>
<proteinExistence type="predicted"/>
<name>A0ABZ2W5W3_9GAMM</name>
<protein>
    <submittedName>
        <fullName evidence="3">PEP-CTERM sorting domain-containing protein</fullName>
    </submittedName>
</protein>
<dbReference type="EMBL" id="CP101118">
    <property type="protein sequence ID" value="WZF90133.1"/>
    <property type="molecule type" value="Genomic_DNA"/>
</dbReference>
<gene>
    <name evidence="3" type="ORF">NLK58_08065</name>
</gene>
<dbReference type="InterPro" id="IPR013424">
    <property type="entry name" value="Ice-binding_C"/>
</dbReference>
<dbReference type="Proteomes" id="UP001475781">
    <property type="component" value="Chromosome"/>
</dbReference>
<accession>A0ABZ2W5W3</accession>
<evidence type="ECO:0000259" key="2">
    <source>
        <dbReference type="Pfam" id="PF07589"/>
    </source>
</evidence>
<organism evidence="3 4">
    <name type="scientific">Marinobacter metalliresistant</name>
    <dbReference type="NCBI Taxonomy" id="2961995"/>
    <lineage>
        <taxon>Bacteria</taxon>
        <taxon>Pseudomonadati</taxon>
        <taxon>Pseudomonadota</taxon>
        <taxon>Gammaproteobacteria</taxon>
        <taxon>Pseudomonadales</taxon>
        <taxon>Marinobacteraceae</taxon>
        <taxon>Marinobacter</taxon>
    </lineage>
</organism>
<dbReference type="Pfam" id="PF07589">
    <property type="entry name" value="PEP-CTERM"/>
    <property type="match status" value="1"/>
</dbReference>
<evidence type="ECO:0000313" key="4">
    <source>
        <dbReference type="Proteomes" id="UP001475781"/>
    </source>
</evidence>
<sequence>MSLFSRIAVLSTLSVSLFIAAPASANLIVNGSFEDPDVASGAWQAFDASAVAGWDGSRIEIWDNFNSETAYQGDQFAELNSDPGTGTAFSIFQDIATDIGQAYDMSFAYQARRSITEEFAFSVTPDGGAAMSWLLSDHTTNGWSVFSDSFVATAINTRIMFTSVVPETGTVGNFLDDVKVTVAVPEPGTLALFSLGLLGLGMARRRG</sequence>
<dbReference type="NCBIfam" id="TIGR02595">
    <property type="entry name" value="PEP_CTERM"/>
    <property type="match status" value="1"/>
</dbReference>
<keyword evidence="4" id="KW-1185">Reference proteome</keyword>